<protein>
    <submittedName>
        <fullName evidence="2">Uncharacterized protein</fullName>
    </submittedName>
</protein>
<sequence>MESSRKKKAGSATSTSYYIAQLPPKIIPQPPPPPHPHPRINPRSKSTTKASPSIMGALLEEEDEDRESARRTSQASLRSSASASERLVRSNSLNSSSTRLRTSNEMAKQPTATFIAPKLTIRSTLSSFISSTSYASSIPSSGTPGFTSLTLPRAPQPAFTPNASSKRVSVIGGTDGKIDLTKSGIAQTTMATVEVTKGLASSKGIFGFGSILSRARSRSVSAKVVGTGVTSDEGPRSFSSRKAGIDAVLSFTSYRRPPDYIPSGSVLVQVWAVAVDGLSGVVTSRSWDWNFSSAPRAKYQ</sequence>
<reference evidence="2" key="1">
    <citation type="journal article" date="2019" name="Environ. Microbiol.">
        <title>Fungal ecological strategies reflected in gene transcription - a case study of two litter decomposers.</title>
        <authorList>
            <person name="Barbi F."/>
            <person name="Kohler A."/>
            <person name="Barry K."/>
            <person name="Baskaran P."/>
            <person name="Daum C."/>
            <person name="Fauchery L."/>
            <person name="Ihrmark K."/>
            <person name="Kuo A."/>
            <person name="LaButti K."/>
            <person name="Lipzen A."/>
            <person name="Morin E."/>
            <person name="Grigoriev I.V."/>
            <person name="Henrissat B."/>
            <person name="Lindahl B."/>
            <person name="Martin F."/>
        </authorList>
    </citation>
    <scope>NUCLEOTIDE SEQUENCE</scope>
    <source>
        <strain evidence="2">JB14</strain>
    </source>
</reference>
<name>A0A6A4GMD7_9AGAR</name>
<feature type="region of interest" description="Disordered" evidence="1">
    <location>
        <begin position="1"/>
        <end position="106"/>
    </location>
</feature>
<accession>A0A6A4GMD7</accession>
<gene>
    <name evidence="2" type="ORF">BT96DRAFT_512559</name>
</gene>
<organism evidence="2 3">
    <name type="scientific">Gymnopus androsaceus JB14</name>
    <dbReference type="NCBI Taxonomy" id="1447944"/>
    <lineage>
        <taxon>Eukaryota</taxon>
        <taxon>Fungi</taxon>
        <taxon>Dikarya</taxon>
        <taxon>Basidiomycota</taxon>
        <taxon>Agaricomycotina</taxon>
        <taxon>Agaricomycetes</taxon>
        <taxon>Agaricomycetidae</taxon>
        <taxon>Agaricales</taxon>
        <taxon>Marasmiineae</taxon>
        <taxon>Omphalotaceae</taxon>
        <taxon>Gymnopus</taxon>
    </lineage>
</organism>
<feature type="compositionally biased region" description="Low complexity" evidence="1">
    <location>
        <begin position="71"/>
        <end position="104"/>
    </location>
</feature>
<dbReference type="AlphaFoldDB" id="A0A6A4GMD7"/>
<keyword evidence="3" id="KW-1185">Reference proteome</keyword>
<feature type="compositionally biased region" description="Pro residues" evidence="1">
    <location>
        <begin position="25"/>
        <end position="35"/>
    </location>
</feature>
<dbReference type="Proteomes" id="UP000799118">
    <property type="component" value="Unassembled WGS sequence"/>
</dbReference>
<dbReference type="EMBL" id="ML769853">
    <property type="protein sequence ID" value="KAE9386728.1"/>
    <property type="molecule type" value="Genomic_DNA"/>
</dbReference>
<evidence type="ECO:0000313" key="2">
    <source>
        <dbReference type="EMBL" id="KAE9386728.1"/>
    </source>
</evidence>
<feature type="region of interest" description="Disordered" evidence="1">
    <location>
        <begin position="135"/>
        <end position="167"/>
    </location>
</feature>
<proteinExistence type="predicted"/>
<dbReference type="OrthoDB" id="201656at2759"/>
<evidence type="ECO:0000313" key="3">
    <source>
        <dbReference type="Proteomes" id="UP000799118"/>
    </source>
</evidence>
<evidence type="ECO:0000256" key="1">
    <source>
        <dbReference type="SAM" id="MobiDB-lite"/>
    </source>
</evidence>